<evidence type="ECO:0000256" key="2">
    <source>
        <dbReference type="ARBA" id="ARBA00023054"/>
    </source>
</evidence>
<dbReference type="GO" id="GO:1990961">
    <property type="term" value="P:xenobiotic detoxification by transmembrane export across the plasma membrane"/>
    <property type="evidence" value="ECO:0007669"/>
    <property type="project" value="InterPro"/>
</dbReference>
<name>A0A6M0RXK2_9CYAN</name>
<dbReference type="AlphaFoldDB" id="A0A6M0RXK2"/>
<gene>
    <name evidence="7" type="ORF">DXZ20_35735</name>
</gene>
<evidence type="ECO:0000259" key="6">
    <source>
        <dbReference type="Pfam" id="PF25917"/>
    </source>
</evidence>
<keyword evidence="8" id="KW-1185">Reference proteome</keyword>
<keyword evidence="2 3" id="KW-0175">Coiled coil</keyword>
<dbReference type="PANTHER" id="PTHR32347">
    <property type="entry name" value="EFFLUX SYSTEM COMPONENT YKNX-RELATED"/>
    <property type="match status" value="1"/>
</dbReference>
<dbReference type="SUPFAM" id="SSF111369">
    <property type="entry name" value="HlyD-like secretion proteins"/>
    <property type="match status" value="2"/>
</dbReference>
<keyword evidence="4" id="KW-0812">Transmembrane</keyword>
<dbReference type="InterPro" id="IPR058624">
    <property type="entry name" value="MdtA-like_HH"/>
</dbReference>
<keyword evidence="4" id="KW-1133">Transmembrane helix</keyword>
<proteinExistence type="predicted"/>
<evidence type="ECO:0000256" key="4">
    <source>
        <dbReference type="SAM" id="Phobius"/>
    </source>
</evidence>
<dbReference type="PRINTS" id="PR01490">
    <property type="entry name" value="RTXTOXIND"/>
</dbReference>
<evidence type="ECO:0000313" key="8">
    <source>
        <dbReference type="Proteomes" id="UP000481033"/>
    </source>
</evidence>
<evidence type="ECO:0000256" key="1">
    <source>
        <dbReference type="ARBA" id="ARBA00004196"/>
    </source>
</evidence>
<sequence length="425" mass="46036">MHLPGSRLNLNQLVARFKPHSTTSDVSKSKHKNRLRVLLPLGLLVVGAGLSVTYFLSRSPTDTLQLSGRIEGYETDVGAKVSGRVEFVAVREGDQVNDGQVIVRLDDEEVQAQLDEAKAQLASAQQRERQARLQIEVLQSQIRRAQVSLEQSQGDTVGQVSQAEANLATAQAQRAEAEAQLIAATSDLDLARVERDRYIKLAQVGAATQERADQAQTTFETTQARLGVREAAIVAAQRQVDAAAGGLTQAQTTRLNPDLRTAELDVLQKQLIQVQSQAVAAQDNVTRAEAVQREIEARMGYLTIASPLAGVVTARSAEPGEVVTTGSTLLSLIDLDTVYLRGFIPEGEIGKVRVGQAASVFLDSAPENPLSARVIAIDTQASFTPENIYFREDRVQQVFGVRLSIDNPDGFAKPGMPADGEIYFE</sequence>
<protein>
    <submittedName>
        <fullName evidence="7">HlyD family secretion protein</fullName>
    </submittedName>
</protein>
<dbReference type="Pfam" id="PF25917">
    <property type="entry name" value="BSH_RND"/>
    <property type="match status" value="1"/>
</dbReference>
<feature type="transmembrane region" description="Helical" evidence="4">
    <location>
        <begin position="37"/>
        <end position="56"/>
    </location>
</feature>
<keyword evidence="4" id="KW-0472">Membrane</keyword>
<dbReference type="GO" id="GO:1990195">
    <property type="term" value="C:macrolide transmembrane transporter complex"/>
    <property type="evidence" value="ECO:0007669"/>
    <property type="project" value="InterPro"/>
</dbReference>
<dbReference type="InterPro" id="IPR058625">
    <property type="entry name" value="MdtA-like_BSH"/>
</dbReference>
<dbReference type="Gene3D" id="6.10.140.1990">
    <property type="match status" value="1"/>
</dbReference>
<comment type="caution">
    <text evidence="7">The sequence shown here is derived from an EMBL/GenBank/DDBJ whole genome shotgun (WGS) entry which is preliminary data.</text>
</comment>
<feature type="domain" description="Multidrug resistance protein MdtA-like alpha-helical hairpin" evidence="5">
    <location>
        <begin position="175"/>
        <end position="240"/>
    </location>
</feature>
<dbReference type="GO" id="GO:0030313">
    <property type="term" value="C:cell envelope"/>
    <property type="evidence" value="ECO:0007669"/>
    <property type="project" value="UniProtKB-SubCell"/>
</dbReference>
<dbReference type="Pfam" id="PF25876">
    <property type="entry name" value="HH_MFP_RND"/>
    <property type="match status" value="1"/>
</dbReference>
<dbReference type="Gene3D" id="2.40.50.100">
    <property type="match status" value="2"/>
</dbReference>
<dbReference type="InterPro" id="IPR030190">
    <property type="entry name" value="MacA_alpha-hairpin_sf"/>
</dbReference>
<accession>A0A6M0RXK2</accession>
<comment type="subcellular location">
    <subcellularLocation>
        <location evidence="1">Cell envelope</location>
    </subcellularLocation>
</comment>
<dbReference type="GO" id="GO:0019898">
    <property type="term" value="C:extrinsic component of membrane"/>
    <property type="evidence" value="ECO:0007669"/>
    <property type="project" value="InterPro"/>
</dbReference>
<reference evidence="7 8" key="1">
    <citation type="journal article" date="2020" name="Microb. Ecol.">
        <title>Ecogenomics of the Marine Benthic Filamentous Cyanobacterium Adonisia.</title>
        <authorList>
            <person name="Walter J.M."/>
            <person name="Coutinho F.H."/>
            <person name="Leomil L."/>
            <person name="Hargreaves P.I."/>
            <person name="Campeao M.E."/>
            <person name="Vieira V.V."/>
            <person name="Silva B.S."/>
            <person name="Fistarol G.O."/>
            <person name="Salomon P.S."/>
            <person name="Sawabe T."/>
            <person name="Mino S."/>
            <person name="Hosokawa M."/>
            <person name="Miyashita H."/>
            <person name="Maruyama F."/>
            <person name="van Verk M.C."/>
            <person name="Dutilh B.E."/>
            <person name="Thompson C.C."/>
            <person name="Thompson F.L."/>
        </authorList>
    </citation>
    <scope>NUCLEOTIDE SEQUENCE [LARGE SCALE GENOMIC DNA]</scope>
    <source>
        <strain evidence="7 8">CCMR0081</strain>
    </source>
</reference>
<dbReference type="Gene3D" id="2.40.30.170">
    <property type="match status" value="1"/>
</dbReference>
<dbReference type="InterPro" id="IPR050465">
    <property type="entry name" value="UPF0194_transport"/>
</dbReference>
<dbReference type="PANTHER" id="PTHR32347:SF23">
    <property type="entry name" value="BLL5650 PROTEIN"/>
    <property type="match status" value="1"/>
</dbReference>
<feature type="coiled-coil region" evidence="3">
    <location>
        <begin position="107"/>
        <end position="194"/>
    </location>
</feature>
<dbReference type="Proteomes" id="UP000481033">
    <property type="component" value="Unassembled WGS sequence"/>
</dbReference>
<evidence type="ECO:0000256" key="3">
    <source>
        <dbReference type="SAM" id="Coils"/>
    </source>
</evidence>
<organism evidence="7 8">
    <name type="scientific">Adonisia turfae CCMR0081</name>
    <dbReference type="NCBI Taxonomy" id="2292702"/>
    <lineage>
        <taxon>Bacteria</taxon>
        <taxon>Bacillati</taxon>
        <taxon>Cyanobacteriota</taxon>
        <taxon>Adonisia</taxon>
        <taxon>Adonisia turfae</taxon>
    </lineage>
</organism>
<dbReference type="EMBL" id="QXHD01000004">
    <property type="protein sequence ID" value="NEZ60894.1"/>
    <property type="molecule type" value="Genomic_DNA"/>
</dbReference>
<evidence type="ECO:0000313" key="7">
    <source>
        <dbReference type="EMBL" id="NEZ60894.1"/>
    </source>
</evidence>
<evidence type="ECO:0000259" key="5">
    <source>
        <dbReference type="Pfam" id="PF25876"/>
    </source>
</evidence>
<feature type="domain" description="Multidrug resistance protein MdtA-like barrel-sandwich hybrid" evidence="6">
    <location>
        <begin position="76"/>
        <end position="330"/>
    </location>
</feature>
<dbReference type="RefSeq" id="WP_163703197.1">
    <property type="nucleotide sequence ID" value="NZ_QXHD01000004.1"/>
</dbReference>